<dbReference type="EMBL" id="VTPC01088585">
    <property type="protein sequence ID" value="KAF2886133.1"/>
    <property type="molecule type" value="Genomic_DNA"/>
</dbReference>
<dbReference type="PANTHER" id="PTHR15739">
    <property type="entry name" value="ZINC FINGER PROTEIN"/>
    <property type="match status" value="1"/>
</dbReference>
<protein>
    <recommendedName>
        <fullName evidence="3">F-box domain-containing protein</fullName>
    </recommendedName>
</protein>
<evidence type="ECO:0008006" key="3">
    <source>
        <dbReference type="Google" id="ProtNLM"/>
    </source>
</evidence>
<accession>A0A8K0CF10</accession>
<dbReference type="SUPFAM" id="SSF52047">
    <property type="entry name" value="RNI-like"/>
    <property type="match status" value="1"/>
</dbReference>
<dbReference type="InterPro" id="IPR032675">
    <property type="entry name" value="LRR_dom_sf"/>
</dbReference>
<gene>
    <name evidence="1" type="ORF">ILUMI_20039</name>
</gene>
<proteinExistence type="predicted"/>
<evidence type="ECO:0000313" key="1">
    <source>
        <dbReference type="EMBL" id="KAF2886133.1"/>
    </source>
</evidence>
<evidence type="ECO:0000313" key="2">
    <source>
        <dbReference type="Proteomes" id="UP000801492"/>
    </source>
</evidence>
<dbReference type="AlphaFoldDB" id="A0A8K0CF10"/>
<dbReference type="Gene3D" id="3.80.10.10">
    <property type="entry name" value="Ribonuclease Inhibitor"/>
    <property type="match status" value="1"/>
</dbReference>
<dbReference type="InterPro" id="IPR052283">
    <property type="entry name" value="GenomicStab_NeuMorph_Reg"/>
</dbReference>
<organism evidence="1 2">
    <name type="scientific">Ignelater luminosus</name>
    <name type="common">Cucubano</name>
    <name type="synonym">Pyrophorus luminosus</name>
    <dbReference type="NCBI Taxonomy" id="2038154"/>
    <lineage>
        <taxon>Eukaryota</taxon>
        <taxon>Metazoa</taxon>
        <taxon>Ecdysozoa</taxon>
        <taxon>Arthropoda</taxon>
        <taxon>Hexapoda</taxon>
        <taxon>Insecta</taxon>
        <taxon>Pterygota</taxon>
        <taxon>Neoptera</taxon>
        <taxon>Endopterygota</taxon>
        <taxon>Coleoptera</taxon>
        <taxon>Polyphaga</taxon>
        <taxon>Elateriformia</taxon>
        <taxon>Elateroidea</taxon>
        <taxon>Elateridae</taxon>
        <taxon>Agrypninae</taxon>
        <taxon>Pyrophorini</taxon>
        <taxon>Ignelater</taxon>
    </lineage>
</organism>
<keyword evidence="2" id="KW-1185">Reference proteome</keyword>
<name>A0A8K0CF10_IGNLU</name>
<sequence length="398" mass="46326">MTALNPFLDRFFSNFNDEDLIRCTLVNSLWRKVALKILARRTEQKGNVKLYIRDSLVAIFTLTMSSLVVHLDLTEAVLPDYSSHHIIRHRLVTNDDFWNRFYRCIKNLQQLRIIELRSCPARILENLSRTHSLLRKIKSLNSIGPVMNIVHLMEFRNLQELHLQFDYRKGVIFIFDNQSNERLNNITNLALTGINNLYIPSILEVVNFDHLRALSLGSFSKFPQEFETILTNLKQLEKLRLEGLRHHTVITTFHAVATLENLKHLEMIDIDIPYGADEAIARCVNLTRLLISPNPENLSSFNNRTILCGIVKLYENLKRFEWVFARDSFSESWDDIIILGKLPYLDERGSIQIPSAMEENLIIFDQDALKTFIELFIPDCIVSIEKTTYAKSFCLQLQ</sequence>
<dbReference type="OrthoDB" id="2382875at2759"/>
<comment type="caution">
    <text evidence="1">The sequence shown here is derived from an EMBL/GenBank/DDBJ whole genome shotgun (WGS) entry which is preliminary data.</text>
</comment>
<dbReference type="PANTHER" id="PTHR15739:SF5">
    <property type="entry name" value="LD23158P"/>
    <property type="match status" value="1"/>
</dbReference>
<reference evidence="1" key="1">
    <citation type="submission" date="2019-08" db="EMBL/GenBank/DDBJ databases">
        <title>The genome of the North American firefly Photinus pyralis.</title>
        <authorList>
            <consortium name="Photinus pyralis genome working group"/>
            <person name="Fallon T.R."/>
            <person name="Sander Lower S.E."/>
            <person name="Weng J.-K."/>
        </authorList>
    </citation>
    <scope>NUCLEOTIDE SEQUENCE</scope>
    <source>
        <strain evidence="1">TRF0915ILg1</strain>
        <tissue evidence="1">Whole body</tissue>
    </source>
</reference>
<dbReference type="Proteomes" id="UP000801492">
    <property type="component" value="Unassembled WGS sequence"/>
</dbReference>